<reference evidence="5 6" key="1">
    <citation type="journal article" date="2024" name="Nat. Commun.">
        <title>Phylogenomics reveals the evolutionary origins of lichenization in chlorophyte algae.</title>
        <authorList>
            <person name="Puginier C."/>
            <person name="Libourel C."/>
            <person name="Otte J."/>
            <person name="Skaloud P."/>
            <person name="Haon M."/>
            <person name="Grisel S."/>
            <person name="Petersen M."/>
            <person name="Berrin J.G."/>
            <person name="Delaux P.M."/>
            <person name="Dal Grande F."/>
            <person name="Keller J."/>
        </authorList>
    </citation>
    <scope>NUCLEOTIDE SEQUENCE [LARGE SCALE GENOMIC DNA]</scope>
    <source>
        <strain evidence="5 6">SAG 245.80</strain>
    </source>
</reference>
<evidence type="ECO:0000256" key="2">
    <source>
        <dbReference type="ARBA" id="ARBA00022723"/>
    </source>
</evidence>
<dbReference type="InterPro" id="IPR034751">
    <property type="entry name" value="Yippee"/>
</dbReference>
<dbReference type="Proteomes" id="UP001445335">
    <property type="component" value="Unassembled WGS sequence"/>
</dbReference>
<sequence length="168" mass="18633">MGRLFLAKLEGRCYTCIYCGNHLANSSDLLSRTFHSRAGKAYLFDSVALVNIVFGDQEERMMTTGLHEVSDIHCKKCMQMCGWRYDVAHEDKEKYKEGKFILERKKLVAANNGAAPPVRPAVAADSSDDSLARYPHRLLPASVARFAAAARAPHHGYPDTDSDPEACV</sequence>
<dbReference type="EMBL" id="JALJOU010000009">
    <property type="protein sequence ID" value="KAK9841998.1"/>
    <property type="molecule type" value="Genomic_DNA"/>
</dbReference>
<dbReference type="PROSITE" id="PS51792">
    <property type="entry name" value="YIPPEE"/>
    <property type="match status" value="1"/>
</dbReference>
<protein>
    <recommendedName>
        <fullName evidence="4">Yippee domain-containing protein</fullName>
    </recommendedName>
</protein>
<proteinExistence type="inferred from homology"/>
<dbReference type="GO" id="GO:0046872">
    <property type="term" value="F:metal ion binding"/>
    <property type="evidence" value="ECO:0007669"/>
    <property type="project" value="UniProtKB-KW"/>
</dbReference>
<evidence type="ECO:0000313" key="6">
    <source>
        <dbReference type="Proteomes" id="UP001445335"/>
    </source>
</evidence>
<comment type="caution">
    <text evidence="5">The sequence shown here is derived from an EMBL/GenBank/DDBJ whole genome shotgun (WGS) entry which is preliminary data.</text>
</comment>
<dbReference type="Pfam" id="PF03226">
    <property type="entry name" value="Yippee-Mis18"/>
    <property type="match status" value="1"/>
</dbReference>
<dbReference type="PANTHER" id="PTHR13848">
    <property type="entry name" value="PROTEIN YIPPEE-LIKE CG15309-RELATED"/>
    <property type="match status" value="1"/>
</dbReference>
<organism evidence="5 6">
    <name type="scientific">Elliptochloris bilobata</name>
    <dbReference type="NCBI Taxonomy" id="381761"/>
    <lineage>
        <taxon>Eukaryota</taxon>
        <taxon>Viridiplantae</taxon>
        <taxon>Chlorophyta</taxon>
        <taxon>core chlorophytes</taxon>
        <taxon>Trebouxiophyceae</taxon>
        <taxon>Trebouxiophyceae incertae sedis</taxon>
        <taxon>Elliptochloris clade</taxon>
        <taxon>Elliptochloris</taxon>
    </lineage>
</organism>
<evidence type="ECO:0000259" key="4">
    <source>
        <dbReference type="PROSITE" id="PS51792"/>
    </source>
</evidence>
<feature type="domain" description="Yippee" evidence="4">
    <location>
        <begin position="12"/>
        <end position="111"/>
    </location>
</feature>
<name>A0AAW1S992_9CHLO</name>
<accession>A0AAW1S992</accession>
<keyword evidence="3" id="KW-0862">Zinc</keyword>
<keyword evidence="6" id="KW-1185">Reference proteome</keyword>
<comment type="similarity">
    <text evidence="1">Belongs to the yippee family.</text>
</comment>
<evidence type="ECO:0000256" key="1">
    <source>
        <dbReference type="ARBA" id="ARBA00005613"/>
    </source>
</evidence>
<evidence type="ECO:0000313" key="5">
    <source>
        <dbReference type="EMBL" id="KAK9841998.1"/>
    </source>
</evidence>
<dbReference type="AlphaFoldDB" id="A0AAW1S992"/>
<dbReference type="InterPro" id="IPR039058">
    <property type="entry name" value="Yippee_fam"/>
</dbReference>
<dbReference type="InterPro" id="IPR004910">
    <property type="entry name" value="Yippee/Mis18/Cereblon"/>
</dbReference>
<gene>
    <name evidence="5" type="ORF">WJX81_003425</name>
</gene>
<keyword evidence="2" id="KW-0479">Metal-binding</keyword>
<evidence type="ECO:0000256" key="3">
    <source>
        <dbReference type="ARBA" id="ARBA00022833"/>
    </source>
</evidence>